<dbReference type="Proteomes" id="UP000002164">
    <property type="component" value="Chromosome"/>
</dbReference>
<evidence type="ECO:0000313" key="2">
    <source>
        <dbReference type="Proteomes" id="UP000002164"/>
    </source>
</evidence>
<protein>
    <submittedName>
        <fullName evidence="1">Uncharacterized protein</fullName>
    </submittedName>
</protein>
<evidence type="ECO:0000313" key="1">
    <source>
        <dbReference type="EMBL" id="ACA38599.1"/>
    </source>
</evidence>
<organism evidence="1 2">
    <name type="scientific">Lysinibacillus sphaericus (strain C3-41)</name>
    <dbReference type="NCBI Taxonomy" id="444177"/>
    <lineage>
        <taxon>Bacteria</taxon>
        <taxon>Bacillati</taxon>
        <taxon>Bacillota</taxon>
        <taxon>Bacilli</taxon>
        <taxon>Bacillales</taxon>
        <taxon>Bacillaceae</taxon>
        <taxon>Lysinibacillus</taxon>
    </lineage>
</organism>
<dbReference type="HOGENOM" id="CLU_3329721_0_0_9"/>
<name>B1I061_LYSSC</name>
<dbReference type="EMBL" id="CP000817">
    <property type="protein sequence ID" value="ACA38599.1"/>
    <property type="molecule type" value="Genomic_DNA"/>
</dbReference>
<dbReference type="KEGG" id="lsp:Bsph_0987"/>
<accession>B1I061</accession>
<gene>
    <name evidence="1" type="ordered locus">Bsph_0987</name>
</gene>
<sequence length="38" mass="4682">MVIFFCICLNEKMFIEIDNHYQYNEINKYLFEGDSDEL</sequence>
<dbReference type="EnsemblBacteria" id="ACA38599">
    <property type="protein sequence ID" value="ACA38599"/>
    <property type="gene ID" value="Bsph_0987"/>
</dbReference>
<reference evidence="1 2" key="1">
    <citation type="journal article" date="2008" name="J. Bacteriol.">
        <title>Complete genome sequence of the mosquitocidal bacterium Bacillus sphaericus C3-41 and comparison with those of closely related Bacillus species.</title>
        <authorList>
            <person name="Hu X."/>
            <person name="Fan W."/>
            <person name="Han B."/>
            <person name="Liu H."/>
            <person name="Zheng D."/>
            <person name="Li Q."/>
            <person name="Dong W."/>
            <person name="Yan J."/>
            <person name="Gao M."/>
            <person name="Berry C."/>
            <person name="Yuan Z."/>
        </authorList>
    </citation>
    <scope>NUCLEOTIDE SEQUENCE [LARGE SCALE GENOMIC DNA]</scope>
    <source>
        <strain evidence="1 2">C3-41</strain>
    </source>
</reference>
<proteinExistence type="predicted"/>
<dbReference type="AlphaFoldDB" id="B1I061"/>